<dbReference type="AlphaFoldDB" id="A0A437CL41"/>
<dbReference type="Proteomes" id="UP000283210">
    <property type="component" value="Chromosome 16"/>
</dbReference>
<dbReference type="EMBL" id="CM012452">
    <property type="protein sequence ID" value="RVE63257.1"/>
    <property type="molecule type" value="Genomic_DNA"/>
</dbReference>
<sequence>MNLNQSKIPQRTGSCSPDSRQQGATCARTDVDSYVTAAEEEEELLLPAGLPPFLWETCCGFVWASLDFWIRLHVDPNQNQRRTNTVREIRRSGSAGSGRVQNLT</sequence>
<accession>A0A437CL41</accession>
<reference evidence="2 3" key="2">
    <citation type="submission" date="2019-01" db="EMBL/GenBank/DDBJ databases">
        <title>A chromosome length genome reference of the Java medaka (oryzias javanicus).</title>
        <authorList>
            <person name="Herpin A."/>
            <person name="Takehana Y."/>
            <person name="Naruse K."/>
            <person name="Ansai S."/>
            <person name="Kawaguchi M."/>
        </authorList>
    </citation>
    <scope>NUCLEOTIDE SEQUENCE [LARGE SCALE GENOMIC DNA]</scope>
    <source>
        <strain evidence="2">RS831</strain>
        <tissue evidence="2">Whole body</tissue>
    </source>
</reference>
<feature type="region of interest" description="Disordered" evidence="1">
    <location>
        <begin position="1"/>
        <end position="26"/>
    </location>
</feature>
<organism evidence="2 3">
    <name type="scientific">Oryzias javanicus</name>
    <name type="common">Javanese ricefish</name>
    <name type="synonym">Aplocheilus javanicus</name>
    <dbReference type="NCBI Taxonomy" id="123683"/>
    <lineage>
        <taxon>Eukaryota</taxon>
        <taxon>Metazoa</taxon>
        <taxon>Chordata</taxon>
        <taxon>Craniata</taxon>
        <taxon>Vertebrata</taxon>
        <taxon>Euteleostomi</taxon>
        <taxon>Actinopterygii</taxon>
        <taxon>Neopterygii</taxon>
        <taxon>Teleostei</taxon>
        <taxon>Neoteleostei</taxon>
        <taxon>Acanthomorphata</taxon>
        <taxon>Ovalentaria</taxon>
        <taxon>Atherinomorphae</taxon>
        <taxon>Beloniformes</taxon>
        <taxon>Adrianichthyidae</taxon>
        <taxon>Oryziinae</taxon>
        <taxon>Oryzias</taxon>
    </lineage>
</organism>
<feature type="compositionally biased region" description="Polar residues" evidence="1">
    <location>
        <begin position="1"/>
        <end position="24"/>
    </location>
</feature>
<keyword evidence="3" id="KW-1185">Reference proteome</keyword>
<protein>
    <submittedName>
        <fullName evidence="2">Uncharacterized protein</fullName>
    </submittedName>
</protein>
<evidence type="ECO:0000256" key="1">
    <source>
        <dbReference type="SAM" id="MobiDB-lite"/>
    </source>
</evidence>
<evidence type="ECO:0000313" key="2">
    <source>
        <dbReference type="EMBL" id="RVE63257.1"/>
    </source>
</evidence>
<reference evidence="2 3" key="1">
    <citation type="submission" date="2018-11" db="EMBL/GenBank/DDBJ databases">
        <authorList>
            <person name="Lopez-Roques C."/>
            <person name="Donnadieu C."/>
            <person name="Bouchez O."/>
            <person name="Klopp C."/>
            <person name="Cabau C."/>
            <person name="Zahm M."/>
        </authorList>
    </citation>
    <scope>NUCLEOTIDE SEQUENCE [LARGE SCALE GENOMIC DNA]</scope>
    <source>
        <strain evidence="2">RS831</strain>
        <tissue evidence="2">Whole body</tissue>
    </source>
</reference>
<evidence type="ECO:0000313" key="3">
    <source>
        <dbReference type="Proteomes" id="UP000283210"/>
    </source>
</evidence>
<name>A0A437CL41_ORYJA</name>
<proteinExistence type="predicted"/>
<feature type="region of interest" description="Disordered" evidence="1">
    <location>
        <begin position="80"/>
        <end position="104"/>
    </location>
</feature>
<gene>
    <name evidence="2" type="ORF">OJAV_G00164120</name>
</gene>